<comment type="caution">
    <text evidence="2">The sequence shown here is derived from an EMBL/GenBank/DDBJ whole genome shotgun (WGS) entry which is preliminary data.</text>
</comment>
<feature type="compositionally biased region" description="Basic residues" evidence="1">
    <location>
        <begin position="81"/>
        <end position="91"/>
    </location>
</feature>
<accession>A0AAD4SW29</accession>
<dbReference type="Proteomes" id="UP001202328">
    <property type="component" value="Unassembled WGS sequence"/>
</dbReference>
<organism evidence="2 3">
    <name type="scientific">Papaver atlanticum</name>
    <dbReference type="NCBI Taxonomy" id="357466"/>
    <lineage>
        <taxon>Eukaryota</taxon>
        <taxon>Viridiplantae</taxon>
        <taxon>Streptophyta</taxon>
        <taxon>Embryophyta</taxon>
        <taxon>Tracheophyta</taxon>
        <taxon>Spermatophyta</taxon>
        <taxon>Magnoliopsida</taxon>
        <taxon>Ranunculales</taxon>
        <taxon>Papaveraceae</taxon>
        <taxon>Papaveroideae</taxon>
        <taxon>Papaver</taxon>
    </lineage>
</organism>
<dbReference type="EMBL" id="JAJJMB010008071">
    <property type="protein sequence ID" value="KAI3926207.1"/>
    <property type="molecule type" value="Genomic_DNA"/>
</dbReference>
<evidence type="ECO:0000256" key="1">
    <source>
        <dbReference type="SAM" id="MobiDB-lite"/>
    </source>
</evidence>
<feature type="region of interest" description="Disordered" evidence="1">
    <location>
        <begin position="50"/>
        <end position="91"/>
    </location>
</feature>
<proteinExistence type="predicted"/>
<dbReference type="AlphaFoldDB" id="A0AAD4SW29"/>
<reference evidence="2" key="1">
    <citation type="submission" date="2022-04" db="EMBL/GenBank/DDBJ databases">
        <title>A functionally conserved STORR gene fusion in Papaver species that diverged 16.8 million years ago.</title>
        <authorList>
            <person name="Catania T."/>
        </authorList>
    </citation>
    <scope>NUCLEOTIDE SEQUENCE</scope>
    <source>
        <strain evidence="2">S-188037</strain>
    </source>
</reference>
<evidence type="ECO:0000313" key="3">
    <source>
        <dbReference type="Proteomes" id="UP001202328"/>
    </source>
</evidence>
<protein>
    <submittedName>
        <fullName evidence="2">Uncharacterized protein</fullName>
    </submittedName>
</protein>
<keyword evidence="3" id="KW-1185">Reference proteome</keyword>
<gene>
    <name evidence="2" type="ORF">MKW98_028343</name>
</gene>
<sequence>MDGFKDCRNVAPNAGYLFGEFHGGGGGSSNPFEDTDRFIRNYALLTRSIDDTNRRFEETDRSSRNQNLPPRSTSSAVPFHSLHHQRNKGPC</sequence>
<feature type="compositionally biased region" description="Basic and acidic residues" evidence="1">
    <location>
        <begin position="50"/>
        <end position="63"/>
    </location>
</feature>
<evidence type="ECO:0000313" key="2">
    <source>
        <dbReference type="EMBL" id="KAI3926207.1"/>
    </source>
</evidence>
<name>A0AAD4SW29_9MAGN</name>
<feature type="compositionally biased region" description="Polar residues" evidence="1">
    <location>
        <begin position="64"/>
        <end position="76"/>
    </location>
</feature>